<sequence length="288" mass="29476">MTRTRSLTAGIVAVVAVMALAASCAPAAAPAGESWTFKANSVKIDDSQDELRDPIFGACIAIPNCDDEPYALQIGFRVKIGVPNSAQTFVVNNRTDAPSVGEGSTRTLTGNQQNAATFGNVKPLSLIDLFNSANKLEVVGSYTWASEEDLVGNGVAADGVAGVLKDALNATLAKGSLPADASFILDLILDNIVGALGLLAQNVPLFGFGDDVLGGSLFLGIGAKGDLANIINSAIAAVPALTFDIPLLDLPPDIVGSQIATMGGAKSFTQQYSGSGGRHTYGFSFGPT</sequence>
<evidence type="ECO:0000313" key="1">
    <source>
        <dbReference type="EMBL" id="CAB4530495.1"/>
    </source>
</evidence>
<gene>
    <name evidence="1" type="ORF">UFOPK1358_00244</name>
</gene>
<name>A0A6J6AVH9_9ZZZZ</name>
<accession>A0A6J6AVH9</accession>
<dbReference type="PROSITE" id="PS51257">
    <property type="entry name" value="PROKAR_LIPOPROTEIN"/>
    <property type="match status" value="1"/>
</dbReference>
<protein>
    <submittedName>
        <fullName evidence="1">Unannotated protein</fullName>
    </submittedName>
</protein>
<reference evidence="1" key="1">
    <citation type="submission" date="2020-05" db="EMBL/GenBank/DDBJ databases">
        <authorList>
            <person name="Chiriac C."/>
            <person name="Salcher M."/>
            <person name="Ghai R."/>
            <person name="Kavagutti S V."/>
        </authorList>
    </citation>
    <scope>NUCLEOTIDE SEQUENCE</scope>
</reference>
<dbReference type="AlphaFoldDB" id="A0A6J6AVH9"/>
<proteinExistence type="predicted"/>
<dbReference type="EMBL" id="CAEZSF010000012">
    <property type="protein sequence ID" value="CAB4530495.1"/>
    <property type="molecule type" value="Genomic_DNA"/>
</dbReference>
<organism evidence="1">
    <name type="scientific">freshwater metagenome</name>
    <dbReference type="NCBI Taxonomy" id="449393"/>
    <lineage>
        <taxon>unclassified sequences</taxon>
        <taxon>metagenomes</taxon>
        <taxon>ecological metagenomes</taxon>
    </lineage>
</organism>